<evidence type="ECO:0000313" key="3">
    <source>
        <dbReference type="Proteomes" id="UP000230638"/>
    </source>
</evidence>
<evidence type="ECO:0000256" key="1">
    <source>
        <dbReference type="ARBA" id="ARBA00044777"/>
    </source>
</evidence>
<dbReference type="Gene3D" id="6.10.250.2410">
    <property type="match status" value="1"/>
</dbReference>
<dbReference type="InterPro" id="IPR003768">
    <property type="entry name" value="ScpA"/>
</dbReference>
<dbReference type="EMBL" id="PCTL01000003">
    <property type="protein sequence ID" value="PIP73896.1"/>
    <property type="molecule type" value="Genomic_DNA"/>
</dbReference>
<dbReference type="AlphaFoldDB" id="A0A2H0CVL4"/>
<proteinExistence type="predicted"/>
<dbReference type="PANTHER" id="PTHR33969">
    <property type="entry name" value="SEGREGATION AND CONDENSATION PROTEIN A"/>
    <property type="match status" value="1"/>
</dbReference>
<gene>
    <name evidence="2" type="ORF">COW88_00530</name>
</gene>
<dbReference type="Proteomes" id="UP000230638">
    <property type="component" value="Unassembled WGS sequence"/>
</dbReference>
<sequence>MQPDGYTVKTEQFQGPLELLLSLIEKRKFHINDISLAEVADDFIAYAKSHEHLPTSEAAQFILVASILVLIKSRSLLPALTLTDEETGNIEDLELRLKKLQRFRALSRHIEERFGQHIIFAREPSRKIHIVFSPHKRITIENMRLTIKYIIAALPKADTIPQLVIKKIFSLDEMMGELSGRIQRALSMSFTEFSGGTKSTGVRKDAKIRVIVSFLAMLELVKRGIIEVKQDEHFRDIQMESQDISVPKYI</sequence>
<organism evidence="2 3">
    <name type="scientific">Candidatus Lloydbacteria bacterium CG22_combo_CG10-13_8_21_14_all_47_15</name>
    <dbReference type="NCBI Taxonomy" id="1974635"/>
    <lineage>
        <taxon>Bacteria</taxon>
        <taxon>Candidatus Lloydiibacteriota</taxon>
    </lineage>
</organism>
<evidence type="ECO:0000313" key="2">
    <source>
        <dbReference type="EMBL" id="PIP73896.1"/>
    </source>
</evidence>
<protein>
    <recommendedName>
        <fullName evidence="1">Segregation and condensation protein A</fullName>
    </recommendedName>
</protein>
<dbReference type="PANTHER" id="PTHR33969:SF2">
    <property type="entry name" value="SEGREGATION AND CONDENSATION PROTEIN A"/>
    <property type="match status" value="1"/>
</dbReference>
<reference evidence="2 3" key="1">
    <citation type="submission" date="2017-09" db="EMBL/GenBank/DDBJ databases">
        <title>Depth-based differentiation of microbial function through sediment-hosted aquifers and enrichment of novel symbionts in the deep terrestrial subsurface.</title>
        <authorList>
            <person name="Probst A.J."/>
            <person name="Ladd B."/>
            <person name="Jarett J.K."/>
            <person name="Geller-Mcgrath D.E."/>
            <person name="Sieber C.M."/>
            <person name="Emerson J.B."/>
            <person name="Anantharaman K."/>
            <person name="Thomas B.C."/>
            <person name="Malmstrom R."/>
            <person name="Stieglmeier M."/>
            <person name="Klingl A."/>
            <person name="Woyke T."/>
            <person name="Ryan C.M."/>
            <person name="Banfield J.F."/>
        </authorList>
    </citation>
    <scope>NUCLEOTIDE SEQUENCE [LARGE SCALE GENOMIC DNA]</scope>
    <source>
        <strain evidence="2">CG22_combo_CG10-13_8_21_14_all_47_15</strain>
    </source>
</reference>
<dbReference type="Pfam" id="PF02616">
    <property type="entry name" value="SMC_ScpA"/>
    <property type="match status" value="1"/>
</dbReference>
<comment type="caution">
    <text evidence="2">The sequence shown here is derived from an EMBL/GenBank/DDBJ whole genome shotgun (WGS) entry which is preliminary data.</text>
</comment>
<name>A0A2H0CVL4_9BACT</name>
<accession>A0A2H0CVL4</accession>